<dbReference type="Pfam" id="PF20732">
    <property type="entry name" value="NamZ_C"/>
    <property type="match status" value="1"/>
</dbReference>
<evidence type="ECO:0000313" key="4">
    <source>
        <dbReference type="EMBL" id="MDF1611704.1"/>
    </source>
</evidence>
<dbReference type="InterPro" id="IPR048503">
    <property type="entry name" value="NamZ_C"/>
</dbReference>
<keyword evidence="5" id="KW-1185">Reference proteome</keyword>
<gene>
    <name evidence="4" type="ORF">P0M35_06055</name>
</gene>
<dbReference type="InterPro" id="IPR008302">
    <property type="entry name" value="NamZ"/>
</dbReference>
<feature type="signal peptide" evidence="1">
    <location>
        <begin position="1"/>
        <end position="18"/>
    </location>
</feature>
<reference evidence="4" key="1">
    <citation type="submission" date="2023-03" db="EMBL/GenBank/DDBJ databases">
        <title>Stygiobacter electus gen. nov., sp. nov., facultatively anaerobic thermotolerant bacterium of the class Ignavibacteria from a well of Yessentuki mineral water deposit.</title>
        <authorList>
            <person name="Podosokorskaya O.A."/>
            <person name="Elcheninov A.G."/>
            <person name="Petrova N.F."/>
            <person name="Zavarzina D.G."/>
            <person name="Kublanov I.V."/>
            <person name="Merkel A.Y."/>
        </authorList>
    </citation>
    <scope>NUCLEOTIDE SEQUENCE</scope>
    <source>
        <strain evidence="4">09-Me</strain>
    </source>
</reference>
<evidence type="ECO:0000313" key="5">
    <source>
        <dbReference type="Proteomes" id="UP001221302"/>
    </source>
</evidence>
<feature type="chain" id="PRO_5041987989" evidence="1">
    <location>
        <begin position="19"/>
        <end position="413"/>
    </location>
</feature>
<dbReference type="Proteomes" id="UP001221302">
    <property type="component" value="Unassembled WGS sequence"/>
</dbReference>
<dbReference type="PANTHER" id="PTHR42915">
    <property type="entry name" value="HYPOTHETICAL 460 KDA PROTEIN IN FEUA-SIGW INTERGENIC REGION [PRECURSOR]"/>
    <property type="match status" value="1"/>
</dbReference>
<comment type="caution">
    <text evidence="4">The sequence shown here is derived from an EMBL/GenBank/DDBJ whole genome shotgun (WGS) entry which is preliminary data.</text>
</comment>
<keyword evidence="1" id="KW-0732">Signal</keyword>
<dbReference type="AlphaFoldDB" id="A0AAE3NZV7"/>
<dbReference type="PIRSF" id="PIRSF016719">
    <property type="entry name" value="UCP016719"/>
    <property type="match status" value="1"/>
</dbReference>
<name>A0AAE3NZV7_9BACT</name>
<dbReference type="Gene3D" id="3.90.1150.140">
    <property type="match status" value="1"/>
</dbReference>
<feature type="domain" description="Peptidoglycan beta-N-acetylmuramidase NamZ N-terminal" evidence="2">
    <location>
        <begin position="48"/>
        <end position="251"/>
    </location>
</feature>
<dbReference type="InterPro" id="IPR048502">
    <property type="entry name" value="NamZ_N"/>
</dbReference>
<evidence type="ECO:0000259" key="2">
    <source>
        <dbReference type="Pfam" id="PF07075"/>
    </source>
</evidence>
<dbReference type="EMBL" id="JARGDL010000006">
    <property type="protein sequence ID" value="MDF1611704.1"/>
    <property type="molecule type" value="Genomic_DNA"/>
</dbReference>
<dbReference type="GO" id="GO:0033922">
    <property type="term" value="F:peptidoglycan beta-N-acetylmuramidase activity"/>
    <property type="evidence" value="ECO:0007669"/>
    <property type="project" value="InterPro"/>
</dbReference>
<accession>A0AAE3NZV7</accession>
<dbReference type="RefSeq" id="WP_321535471.1">
    <property type="nucleotide sequence ID" value="NZ_JARGDL010000006.1"/>
</dbReference>
<dbReference type="Pfam" id="PF07075">
    <property type="entry name" value="NamZ_N"/>
    <property type="match status" value="1"/>
</dbReference>
<sequence>MKKIFAFLLFVTISTIFATDNHKLKVSVVTGADILISEKIDLLKGKKIGLVVNHSSLLSNGKHLVDALYENKEITIVALFGPEHGFRGDTTGEIDNTIDKKTGIPVFSLYGKTYKPTKEMLKDVELLIFDIQDVGVRFYTYISTLGYVMEAAAENNIPLIVLDKPNPITGLYVDGPITDELFKSFVAYAPIPISHGLTIGELANMYNENGWLNNKLKAKLTVIKMKGWKRNLWYDETNLNWVKPSPNMPTINSAIVYPGTCLFEGTNVSEGRGTEKPFEYIGATWLNSEKVIDELKKLKLISVSFEPIQFTPEWFSFNSKPPKYHNEKCNGIYVKVNNRKSFESVKVGIALVWAIKKIHPDKFSWKEKTFDRLMGTDKVRLMIEQGKNPHEIFKSWNNGLKKFKNIKTKYHLY</sequence>
<dbReference type="PANTHER" id="PTHR42915:SF1">
    <property type="entry name" value="PEPTIDOGLYCAN BETA-N-ACETYLMURAMIDASE NAMZ"/>
    <property type="match status" value="1"/>
</dbReference>
<proteinExistence type="predicted"/>
<protein>
    <submittedName>
        <fullName evidence="4">DUF1343 domain-containing protein</fullName>
    </submittedName>
</protein>
<organism evidence="4 5">
    <name type="scientific">Stygiobacter electus</name>
    <dbReference type="NCBI Taxonomy" id="3032292"/>
    <lineage>
        <taxon>Bacteria</taxon>
        <taxon>Pseudomonadati</taxon>
        <taxon>Ignavibacteriota</taxon>
        <taxon>Ignavibacteria</taxon>
        <taxon>Ignavibacteriales</taxon>
        <taxon>Melioribacteraceae</taxon>
        <taxon>Stygiobacter</taxon>
    </lineage>
</organism>
<dbReference type="Gene3D" id="3.40.50.12170">
    <property type="entry name" value="Uncharacterised protein PF07075, DUF1343"/>
    <property type="match status" value="1"/>
</dbReference>
<evidence type="ECO:0000259" key="3">
    <source>
        <dbReference type="Pfam" id="PF20732"/>
    </source>
</evidence>
<evidence type="ECO:0000256" key="1">
    <source>
        <dbReference type="SAM" id="SignalP"/>
    </source>
</evidence>
<feature type="domain" description="Peptidoglycan beta-N-acetylmuramidase NamZ C-terminal" evidence="3">
    <location>
        <begin position="255"/>
        <end position="413"/>
    </location>
</feature>